<feature type="compositionally biased region" description="Low complexity" evidence="6">
    <location>
        <begin position="603"/>
        <end position="613"/>
    </location>
</feature>
<evidence type="ECO:0000256" key="1">
    <source>
        <dbReference type="ARBA" id="ARBA00022723"/>
    </source>
</evidence>
<dbReference type="SMART" id="SM00132">
    <property type="entry name" value="LIM"/>
    <property type="match status" value="1"/>
</dbReference>
<dbReference type="Pfam" id="PF12130">
    <property type="entry name" value="bMERB_dom"/>
    <property type="match status" value="1"/>
</dbReference>
<reference evidence="11" key="2">
    <citation type="submission" date="2025-08" db="UniProtKB">
        <authorList>
            <consortium name="RefSeq"/>
        </authorList>
    </citation>
    <scope>IDENTIFICATION</scope>
    <source>
        <tissue evidence="11">Tongue muscle</tissue>
    </source>
</reference>
<dbReference type="PROSITE" id="PS00478">
    <property type="entry name" value="LIM_DOMAIN_1"/>
    <property type="match status" value="1"/>
</dbReference>
<sequence>MAAIKALEQWCRQQCEGYRDVSITNMTTSFRDGLAFCAILHRHRPDLINFDALRKENVYENNKLAFRVAEEQLGIPALLDAEDMVALKVPDRLSILTYVSQYYNYFQRHAPAGHTAGVKRPSSNTSEEPSGKKAPSQPAQPASVPARGQPLSPVSLNRTVQQKDGGSEGPPRKAGQAAGGSRSSSCGVCGQHVHLVQRHLADGRLYHRGCFRCKQCSGTLHSGAYRATGEPGVFICSSHRPETASASPTSPSLASRWPGATSTDSETPGGLRKTQEASGQRDTGPKARLPGGDPAAGSASARGSAPAATNPPAPASSRVPAGSPAAPRLMAGPVGGKPSTHVTSSSLTIWPSPAGSPRPTGTSCAPDPCPATPQGWATPRVTAPQTKLSSRPASPVPASTLAWTPSSSKTQQARERFFQTPGGTPGPGPATADAPSGDSRREQALSFLRKALPELGAPGRAGGPGSELQRSPTATVPAPSSHPRFEGPGASPPARVSQPTSPQTLSPAARTGPPTAPGVGSSSQSSQEAKKGPAVSSGAVGAGAGSRLKPEAPLAKGPGTSPQDGPEDRPAGWRARLKPVEKSPEDRVPEPKEPRVLGEPRAGDAAGKASGSSERGVRITVTSVRVDRTPGAAGPGASLPATSASASPLKKLAVPASLDISGDWLQLEPSRKEGPARSQKEEEKGPPQGKPGRPPGPASVAAPPAKSATSPVGLHTDYVPPEIQRQVQDIERQLDALELRGVELEKRLRAAEGDDSEDALMVDWFRLVHEKQLLLRLESELMYKARAQRLEERQLDLEGELRRLMAKPEGLKSPQDRQREQDLLDQYVDTVNNRSDIIDFLDEDRLREQEEDETCRGTARSRGGSPGSACPASGPPRAGAGPPSSRLAALQDPCPRVGWDPRCPLCGVWGASIKKLTRGLGSVSCPALSSWVAQRSQPPSTSAATWTGLWPRALAASLGPAWALWDGPTGCFLAWLRRQADASLPGARTGRGLCKPHPFLGIAV</sequence>
<feature type="compositionally biased region" description="Polar residues" evidence="6">
    <location>
        <begin position="340"/>
        <end position="349"/>
    </location>
</feature>
<dbReference type="Pfam" id="PF00307">
    <property type="entry name" value="CH"/>
    <property type="match status" value="1"/>
</dbReference>
<dbReference type="Gene3D" id="1.10.418.10">
    <property type="entry name" value="Calponin-like domain"/>
    <property type="match status" value="1"/>
</dbReference>
<keyword evidence="2 4" id="KW-0862">Zinc</keyword>
<dbReference type="Gene3D" id="2.10.110.10">
    <property type="entry name" value="Cysteine Rich Protein"/>
    <property type="match status" value="1"/>
</dbReference>
<feature type="compositionally biased region" description="Basic and acidic residues" evidence="6">
    <location>
        <begin position="669"/>
        <end position="685"/>
    </location>
</feature>
<evidence type="ECO:0000256" key="5">
    <source>
        <dbReference type="SAM" id="Coils"/>
    </source>
</evidence>
<reference evidence="10" key="1">
    <citation type="journal article" date="2022" name="J. Hered.">
        <title>A De Novo Chromosome-Level Genome Assembly of the White-Tailed Deer, Odocoileus Virginianus.</title>
        <authorList>
            <person name="London E.W."/>
            <person name="Roca A.L."/>
            <person name="Novakofski J.E."/>
            <person name="Mateus-Pinilla N.E."/>
        </authorList>
    </citation>
    <scope>NUCLEOTIDE SEQUENCE [LARGE SCALE GENOMIC DNA]</scope>
</reference>
<feature type="compositionally biased region" description="Pro residues" evidence="6">
    <location>
        <begin position="688"/>
        <end position="697"/>
    </location>
</feature>
<dbReference type="RefSeq" id="XP_070316702.1">
    <property type="nucleotide sequence ID" value="XM_070460601.1"/>
</dbReference>
<feature type="compositionally biased region" description="Low complexity" evidence="6">
    <location>
        <begin position="629"/>
        <end position="648"/>
    </location>
</feature>
<evidence type="ECO:0000259" key="9">
    <source>
        <dbReference type="PROSITE" id="PS51848"/>
    </source>
</evidence>
<dbReference type="PROSITE" id="PS50023">
    <property type="entry name" value="LIM_DOMAIN_2"/>
    <property type="match status" value="1"/>
</dbReference>
<dbReference type="PANTHER" id="PTHR23167">
    <property type="entry name" value="CALPONIN HOMOLOGY DOMAIN-CONTAINING PROTEIN DDB_G0272472-RELATED"/>
    <property type="match status" value="1"/>
</dbReference>
<dbReference type="InterPro" id="IPR022735">
    <property type="entry name" value="bMERB_dom"/>
</dbReference>
<dbReference type="InterPro" id="IPR050540">
    <property type="entry name" value="F-actin_Monoox_Mical"/>
</dbReference>
<dbReference type="CDD" id="cd09444">
    <property type="entry name" value="LIM_Mical_like_1"/>
    <property type="match status" value="1"/>
</dbReference>
<feature type="compositionally biased region" description="Polar residues" evidence="6">
    <location>
        <begin position="383"/>
        <end position="392"/>
    </location>
</feature>
<feature type="compositionally biased region" description="Low complexity" evidence="6">
    <location>
        <begin position="243"/>
        <end position="255"/>
    </location>
</feature>
<feature type="compositionally biased region" description="Basic and acidic residues" evidence="6">
    <location>
        <begin position="578"/>
        <end position="602"/>
    </location>
</feature>
<feature type="domain" description="LIM zinc-binding" evidence="8">
    <location>
        <begin position="184"/>
        <end position="246"/>
    </location>
</feature>
<keyword evidence="10" id="KW-1185">Reference proteome</keyword>
<evidence type="ECO:0000313" key="11">
    <source>
        <dbReference type="RefSeq" id="XP_070316702.1"/>
    </source>
</evidence>
<name>A0ABM4HMA2_ODOVR</name>
<dbReference type="SMART" id="SM00033">
    <property type="entry name" value="CH"/>
    <property type="match status" value="1"/>
</dbReference>
<dbReference type="PROSITE" id="PS51848">
    <property type="entry name" value="BMERB"/>
    <property type="match status" value="1"/>
</dbReference>
<feature type="compositionally biased region" description="Low complexity" evidence="6">
    <location>
        <begin position="698"/>
        <end position="711"/>
    </location>
</feature>
<dbReference type="InterPro" id="IPR001715">
    <property type="entry name" value="CH_dom"/>
</dbReference>
<gene>
    <name evidence="11" type="primary">MICALL2</name>
</gene>
<feature type="compositionally biased region" description="Low complexity" evidence="6">
    <location>
        <begin position="290"/>
        <end position="308"/>
    </location>
</feature>
<feature type="compositionally biased region" description="Polar residues" evidence="6">
    <location>
        <begin position="152"/>
        <end position="164"/>
    </location>
</feature>
<evidence type="ECO:0000259" key="8">
    <source>
        <dbReference type="PROSITE" id="PS50023"/>
    </source>
</evidence>
<dbReference type="InterPro" id="IPR001781">
    <property type="entry name" value="Znf_LIM"/>
</dbReference>
<feature type="region of interest" description="Disordered" evidence="6">
    <location>
        <begin position="240"/>
        <end position="648"/>
    </location>
</feature>
<organism evidence="10 11">
    <name type="scientific">Odocoileus virginianus</name>
    <name type="common">White-tailed deer</name>
    <dbReference type="NCBI Taxonomy" id="9874"/>
    <lineage>
        <taxon>Eukaryota</taxon>
        <taxon>Metazoa</taxon>
        <taxon>Chordata</taxon>
        <taxon>Craniata</taxon>
        <taxon>Vertebrata</taxon>
        <taxon>Euteleostomi</taxon>
        <taxon>Mammalia</taxon>
        <taxon>Eutheria</taxon>
        <taxon>Laurasiatheria</taxon>
        <taxon>Artiodactyla</taxon>
        <taxon>Ruminantia</taxon>
        <taxon>Pecora</taxon>
        <taxon>Cervidae</taxon>
        <taxon>Odocoileinae</taxon>
        <taxon>Odocoileus</taxon>
    </lineage>
</organism>
<dbReference type="PANTHER" id="PTHR23167:SF87">
    <property type="entry name" value="MICAL-LIKE PROTEIN 2"/>
    <property type="match status" value="1"/>
</dbReference>
<feature type="compositionally biased region" description="Low complexity" evidence="6">
    <location>
        <begin position="134"/>
        <end position="146"/>
    </location>
</feature>
<dbReference type="SUPFAM" id="SSF57716">
    <property type="entry name" value="Glucocorticoid receptor-like (DNA-binding domain)"/>
    <property type="match status" value="1"/>
</dbReference>
<proteinExistence type="predicted"/>
<dbReference type="SUPFAM" id="SSF47576">
    <property type="entry name" value="Calponin-homology domain, CH-domain"/>
    <property type="match status" value="1"/>
</dbReference>
<keyword evidence="1 4" id="KW-0479">Metal-binding</keyword>
<feature type="region of interest" description="Disordered" evidence="6">
    <location>
        <begin position="848"/>
        <end position="887"/>
    </location>
</feature>
<keyword evidence="5" id="KW-0175">Coiled coil</keyword>
<feature type="compositionally biased region" description="Polar residues" evidence="6">
    <location>
        <begin position="497"/>
        <end position="506"/>
    </location>
</feature>
<feature type="coiled-coil region" evidence="5">
    <location>
        <begin position="727"/>
        <end position="754"/>
    </location>
</feature>
<keyword evidence="3 4" id="KW-0440">LIM domain</keyword>
<dbReference type="GeneID" id="110136699"/>
<evidence type="ECO:0000256" key="4">
    <source>
        <dbReference type="PROSITE-ProRule" id="PRU00125"/>
    </source>
</evidence>
<feature type="domain" description="Calponin-homology (CH)" evidence="7">
    <location>
        <begin position="1"/>
        <end position="107"/>
    </location>
</feature>
<feature type="compositionally biased region" description="Low complexity" evidence="6">
    <location>
        <begin position="174"/>
        <end position="183"/>
    </location>
</feature>
<evidence type="ECO:0000313" key="10">
    <source>
        <dbReference type="Proteomes" id="UP001652640"/>
    </source>
</evidence>
<feature type="region of interest" description="Disordered" evidence="6">
    <location>
        <begin position="660"/>
        <end position="719"/>
    </location>
</feature>
<feature type="compositionally biased region" description="Low complexity" evidence="6">
    <location>
        <begin position="860"/>
        <end position="886"/>
    </location>
</feature>
<dbReference type="Proteomes" id="UP001652640">
    <property type="component" value="Chromosome 33"/>
</dbReference>
<dbReference type="InterPro" id="IPR036872">
    <property type="entry name" value="CH_dom_sf"/>
</dbReference>
<feature type="region of interest" description="Disordered" evidence="6">
    <location>
        <begin position="113"/>
        <end position="183"/>
    </location>
</feature>
<accession>A0ABM4HMA2</accession>
<evidence type="ECO:0000256" key="6">
    <source>
        <dbReference type="SAM" id="MobiDB-lite"/>
    </source>
</evidence>
<evidence type="ECO:0000259" key="7">
    <source>
        <dbReference type="PROSITE" id="PS50021"/>
    </source>
</evidence>
<feature type="compositionally biased region" description="Polar residues" evidence="6">
    <location>
        <begin position="401"/>
        <end position="411"/>
    </location>
</feature>
<protein>
    <submittedName>
        <fullName evidence="11">MICAL-like protein 2 isoform X1</fullName>
    </submittedName>
</protein>
<feature type="domain" description="BMERB" evidence="9">
    <location>
        <begin position="703"/>
        <end position="857"/>
    </location>
</feature>
<dbReference type="SMART" id="SM01203">
    <property type="entry name" value="DUF3585"/>
    <property type="match status" value="1"/>
</dbReference>
<evidence type="ECO:0000256" key="2">
    <source>
        <dbReference type="ARBA" id="ARBA00022833"/>
    </source>
</evidence>
<dbReference type="CDD" id="cd21253">
    <property type="entry name" value="CH_MICALL2"/>
    <property type="match status" value="1"/>
</dbReference>
<evidence type="ECO:0000256" key="3">
    <source>
        <dbReference type="ARBA" id="ARBA00023038"/>
    </source>
</evidence>
<dbReference type="PROSITE" id="PS50021">
    <property type="entry name" value="CH"/>
    <property type="match status" value="1"/>
</dbReference>